<keyword evidence="1" id="KW-0812">Transmembrane</keyword>
<proteinExistence type="predicted"/>
<evidence type="ECO:0000313" key="3">
    <source>
        <dbReference type="RefSeq" id="XP_022306866.1"/>
    </source>
</evidence>
<dbReference type="KEGG" id="cvn:111113150"/>
<reference evidence="3" key="1">
    <citation type="submission" date="2025-08" db="UniProtKB">
        <authorList>
            <consortium name="RefSeq"/>
        </authorList>
    </citation>
    <scope>IDENTIFICATION</scope>
    <source>
        <tissue evidence="3">Whole sample</tissue>
    </source>
</reference>
<evidence type="ECO:0000313" key="2">
    <source>
        <dbReference type="Proteomes" id="UP000694844"/>
    </source>
</evidence>
<dbReference type="AlphaFoldDB" id="A0A8B8BVE0"/>
<gene>
    <name evidence="3" type="primary">LOC111113150</name>
</gene>
<sequence length="172" mass="19401">MFFQYTATWWVNLLGIASIHHVTIYFMLGNYPWGSTSVFTAEALGFSLYVSNTTNKLDGILCFQDTEFNTSTIPAVFNVTCTVHGQYVIFYNERLPGVTYPDGYSKFAYNDICEVEVFGCPRAGFYGIDCSIPCPEQCSSYCDIEVGTCEECHPGYQGQQCELGKLIEIFFF</sequence>
<dbReference type="Proteomes" id="UP000694844">
    <property type="component" value="Chromosome 9"/>
</dbReference>
<accession>A0A8B8BVE0</accession>
<protein>
    <submittedName>
        <fullName evidence="3">Uncharacterized protein LOC111113150 isoform X1</fullName>
    </submittedName>
</protein>
<dbReference type="GeneID" id="111113150"/>
<name>A0A8B8BVE0_CRAVI</name>
<dbReference type="RefSeq" id="XP_022306866.1">
    <property type="nucleotide sequence ID" value="XM_022451158.1"/>
</dbReference>
<dbReference type="Gene3D" id="2.60.120.260">
    <property type="entry name" value="Galactose-binding domain-like"/>
    <property type="match status" value="1"/>
</dbReference>
<keyword evidence="2" id="KW-1185">Reference proteome</keyword>
<dbReference type="OrthoDB" id="6048466at2759"/>
<evidence type="ECO:0000256" key="1">
    <source>
        <dbReference type="SAM" id="Phobius"/>
    </source>
</evidence>
<keyword evidence="1" id="KW-1133">Transmembrane helix</keyword>
<organism evidence="2 3">
    <name type="scientific">Crassostrea virginica</name>
    <name type="common">Eastern oyster</name>
    <dbReference type="NCBI Taxonomy" id="6565"/>
    <lineage>
        <taxon>Eukaryota</taxon>
        <taxon>Metazoa</taxon>
        <taxon>Spiralia</taxon>
        <taxon>Lophotrochozoa</taxon>
        <taxon>Mollusca</taxon>
        <taxon>Bivalvia</taxon>
        <taxon>Autobranchia</taxon>
        <taxon>Pteriomorphia</taxon>
        <taxon>Ostreida</taxon>
        <taxon>Ostreoidea</taxon>
        <taxon>Ostreidae</taxon>
        <taxon>Crassostrea</taxon>
    </lineage>
</organism>
<keyword evidence="1" id="KW-0472">Membrane</keyword>
<feature type="transmembrane region" description="Helical" evidence="1">
    <location>
        <begin position="6"/>
        <end position="28"/>
    </location>
</feature>